<protein>
    <submittedName>
        <fullName evidence="1">Uncharacterized protein</fullName>
    </submittedName>
</protein>
<dbReference type="Proteomes" id="UP001293791">
    <property type="component" value="Unassembled WGS sequence"/>
</dbReference>
<dbReference type="EMBL" id="JARGYT010000022">
    <property type="protein sequence ID" value="MDZ5762143.1"/>
    <property type="molecule type" value="Genomic_DNA"/>
</dbReference>
<sequence length="296" mass="34396">MELAIIQDIAREFNNGLNEISDELRDRIIKNNYYEDIENFCQKLPVDETDRFNEFKNNSILKVRKALYDDYIEKGENVSISEILDKRWAVLDQSKGKMRHVYYILSKKLNEQPGQDSELMTYILQKIKDDPLKLGIYTPTDFYGENLKLLKSTLPHIAPACCNAILGTNNDALLTERLSKDDAGFFLYNLFALIICYQDGEDKQNEVQGLDGKISECANEEQCYLKYIEAVHMKLISGSYMDKKHCEDIMKSMWDAGLPDQQQIVTQFSQFHSKIESYMNNQEGNQKAKKKLYRKS</sequence>
<evidence type="ECO:0000313" key="2">
    <source>
        <dbReference type="Proteomes" id="UP001293791"/>
    </source>
</evidence>
<proteinExistence type="predicted"/>
<organism evidence="1 2">
    <name type="scientific">Candidatus Cyrtobacter comes</name>
    <dbReference type="NCBI Taxonomy" id="675776"/>
    <lineage>
        <taxon>Bacteria</taxon>
        <taxon>Pseudomonadati</taxon>
        <taxon>Pseudomonadota</taxon>
        <taxon>Alphaproteobacteria</taxon>
        <taxon>Rickettsiales</taxon>
        <taxon>Candidatus Midichloriaceae</taxon>
        <taxon>Candidatus Cyrtobacter</taxon>
    </lineage>
</organism>
<accession>A0ABU5L7N6</accession>
<comment type="caution">
    <text evidence="1">The sequence shown here is derived from an EMBL/GenBank/DDBJ whole genome shotgun (WGS) entry which is preliminary data.</text>
</comment>
<name>A0ABU5L7N6_9RICK</name>
<dbReference type="RefSeq" id="WP_322497628.1">
    <property type="nucleotide sequence ID" value="NZ_JARGYT010000022.1"/>
</dbReference>
<keyword evidence="2" id="KW-1185">Reference proteome</keyword>
<reference evidence="1 2" key="1">
    <citation type="submission" date="2023-02" db="EMBL/GenBank/DDBJ databases">
        <title>Host association and intracellularity evolved multiple times independently in the Rickettsiales.</title>
        <authorList>
            <person name="Castelli M."/>
            <person name="Nardi T."/>
            <person name="Gammuto L."/>
            <person name="Bellinzona G."/>
            <person name="Sabaneyeva E."/>
            <person name="Potekhin A."/>
            <person name="Serra V."/>
            <person name="Petroni G."/>
            <person name="Sassera D."/>
        </authorList>
    </citation>
    <scope>NUCLEOTIDE SEQUENCE [LARGE SCALE GENOMIC DNA]</scope>
    <source>
        <strain evidence="1 2">BOD18</strain>
    </source>
</reference>
<gene>
    <name evidence="1" type="ORF">Cyrtocomes_00514</name>
</gene>
<evidence type="ECO:0000313" key="1">
    <source>
        <dbReference type="EMBL" id="MDZ5762143.1"/>
    </source>
</evidence>